<organism evidence="3">
    <name type="scientific">Aureococcus anophagefferens</name>
    <name type="common">Harmful bloom alga</name>
    <dbReference type="NCBI Taxonomy" id="44056"/>
    <lineage>
        <taxon>Eukaryota</taxon>
        <taxon>Sar</taxon>
        <taxon>Stramenopiles</taxon>
        <taxon>Ochrophyta</taxon>
        <taxon>Pelagophyceae</taxon>
        <taxon>Pelagomonadales</taxon>
        <taxon>Pelagomonadaceae</taxon>
        <taxon>Aureococcus</taxon>
    </lineage>
</organism>
<dbReference type="RefSeq" id="XP_009034394.1">
    <property type="nucleotide sequence ID" value="XM_009036146.1"/>
</dbReference>
<feature type="compositionally biased region" description="Pro residues" evidence="1">
    <location>
        <begin position="51"/>
        <end position="77"/>
    </location>
</feature>
<evidence type="ECO:0000313" key="2">
    <source>
        <dbReference type="EMBL" id="EGB10807.1"/>
    </source>
</evidence>
<dbReference type="Proteomes" id="UP000002729">
    <property type="component" value="Unassembled WGS sequence"/>
</dbReference>
<dbReference type="AlphaFoldDB" id="F0Y1D6"/>
<accession>F0Y1D6</accession>
<feature type="region of interest" description="Disordered" evidence="1">
    <location>
        <begin position="18"/>
        <end position="77"/>
    </location>
</feature>
<feature type="compositionally biased region" description="Pro residues" evidence="1">
    <location>
        <begin position="20"/>
        <end position="33"/>
    </location>
</feature>
<proteinExistence type="predicted"/>
<protein>
    <recommendedName>
        <fullName evidence="4">Methyltransferase domain-containing protein</fullName>
    </recommendedName>
</protein>
<dbReference type="KEGG" id="aaf:AURANDRAFT_62307"/>
<dbReference type="SUPFAM" id="SSF53335">
    <property type="entry name" value="S-adenosyl-L-methionine-dependent methyltransferases"/>
    <property type="match status" value="1"/>
</dbReference>
<dbReference type="EMBL" id="GL833123">
    <property type="protein sequence ID" value="EGB10807.1"/>
    <property type="molecule type" value="Genomic_DNA"/>
</dbReference>
<dbReference type="Gene3D" id="3.40.50.150">
    <property type="entry name" value="Vaccinia Virus protein VP39"/>
    <property type="match status" value="1"/>
</dbReference>
<sequence>MIAKVRGLKARFDALLIELPAPPEPRPSSSPPAPERRAASPLAASALRAAPPAPPKAPAPAKPTPPPAPAKPPKPAPATLPPTCAVAKLVYAAAQCAPLRRATDDELGALLGLGSRPPQGERALWVDLAEPPVHVDLDALPAVSGLAGRRRATELVVRDGPSLRGAAAVAVAFDDGEGVVAVVPALGYESRRALEALVAAAAGARDAHAYASPAALDTGAENAPEDDAYWSTYGGGAAAKVYRDHIDALILNAIEDLPPPATIGELCGGEGSLALRALERFPAADYVLYERNAVLAAAARAKGLGVRCGDVQEHASLAPADLWIASGSVLCAHVGARDACGATLAKLSAALADGGHVVVTGFTTTWLTPRLLRDAGLRAVRGSVPVPASAPSLETAFGRFHLWVLRAAAGPLPRLHGALCVESPT</sequence>
<evidence type="ECO:0000313" key="3">
    <source>
        <dbReference type="Proteomes" id="UP000002729"/>
    </source>
</evidence>
<evidence type="ECO:0000256" key="1">
    <source>
        <dbReference type="SAM" id="MobiDB-lite"/>
    </source>
</evidence>
<reference evidence="2 3" key="1">
    <citation type="journal article" date="2011" name="Proc. Natl. Acad. Sci. U.S.A.">
        <title>Niche of harmful alga Aureococcus anophagefferens revealed through ecogenomics.</title>
        <authorList>
            <person name="Gobler C.J."/>
            <person name="Berry D.L."/>
            <person name="Dyhrman S.T."/>
            <person name="Wilhelm S.W."/>
            <person name="Salamov A."/>
            <person name="Lobanov A.V."/>
            <person name="Zhang Y."/>
            <person name="Collier J.L."/>
            <person name="Wurch L.L."/>
            <person name="Kustka A.B."/>
            <person name="Dill B.D."/>
            <person name="Shah M."/>
            <person name="VerBerkmoes N.C."/>
            <person name="Kuo A."/>
            <person name="Terry A."/>
            <person name="Pangilinan J."/>
            <person name="Lindquist E.A."/>
            <person name="Lucas S."/>
            <person name="Paulsen I.T."/>
            <person name="Hattenrath-Lehmann T.K."/>
            <person name="Talmage S.C."/>
            <person name="Walker E.A."/>
            <person name="Koch F."/>
            <person name="Burson A.M."/>
            <person name="Marcoval M.A."/>
            <person name="Tang Y.Z."/>
            <person name="Lecleir G.R."/>
            <person name="Coyne K.J."/>
            <person name="Berg G.M."/>
            <person name="Bertrand E.M."/>
            <person name="Saito M.A."/>
            <person name="Gladyshev V.N."/>
            <person name="Grigoriev I.V."/>
        </authorList>
    </citation>
    <scope>NUCLEOTIDE SEQUENCE [LARGE SCALE GENOMIC DNA]</scope>
    <source>
        <strain evidence="3">CCMP 1984</strain>
    </source>
</reference>
<name>F0Y1D6_AURAN</name>
<dbReference type="GeneID" id="20223834"/>
<dbReference type="InParanoid" id="F0Y1D6"/>
<dbReference type="InterPro" id="IPR029063">
    <property type="entry name" value="SAM-dependent_MTases_sf"/>
</dbReference>
<keyword evidence="3" id="KW-1185">Reference proteome</keyword>
<feature type="compositionally biased region" description="Low complexity" evidence="1">
    <location>
        <begin position="39"/>
        <end position="50"/>
    </location>
</feature>
<evidence type="ECO:0008006" key="4">
    <source>
        <dbReference type="Google" id="ProtNLM"/>
    </source>
</evidence>
<gene>
    <name evidence="2" type="ORF">AURANDRAFT_62307</name>
</gene>